<dbReference type="Pfam" id="PF07690">
    <property type="entry name" value="MFS_1"/>
    <property type="match status" value="1"/>
</dbReference>
<keyword evidence="10" id="KW-1185">Reference proteome</keyword>
<keyword evidence="2" id="KW-0813">Transport</keyword>
<dbReference type="EMBL" id="JBHTHM010002778">
    <property type="protein sequence ID" value="MFD0788430.1"/>
    <property type="molecule type" value="Genomic_DNA"/>
</dbReference>
<comment type="caution">
    <text evidence="9">The sequence shown here is derived from an EMBL/GenBank/DDBJ whole genome shotgun (WGS) entry which is preliminary data.</text>
</comment>
<proteinExistence type="predicted"/>
<feature type="transmembrane region" description="Helical" evidence="7">
    <location>
        <begin position="34"/>
        <end position="55"/>
    </location>
</feature>
<evidence type="ECO:0000256" key="3">
    <source>
        <dbReference type="ARBA" id="ARBA00022475"/>
    </source>
</evidence>
<evidence type="ECO:0000256" key="1">
    <source>
        <dbReference type="ARBA" id="ARBA00004651"/>
    </source>
</evidence>
<feature type="transmembrane region" description="Helical" evidence="7">
    <location>
        <begin position="67"/>
        <end position="86"/>
    </location>
</feature>
<dbReference type="Gene3D" id="1.20.1720.10">
    <property type="entry name" value="Multidrug resistance protein D"/>
    <property type="match status" value="1"/>
</dbReference>
<evidence type="ECO:0000256" key="4">
    <source>
        <dbReference type="ARBA" id="ARBA00022692"/>
    </source>
</evidence>
<dbReference type="PANTHER" id="PTHR42718">
    <property type="entry name" value="MAJOR FACILITATOR SUPERFAMILY MULTIDRUG TRANSPORTER MFSC"/>
    <property type="match status" value="1"/>
</dbReference>
<keyword evidence="3" id="KW-1003">Cell membrane</keyword>
<accession>A0ABW3AC18</accession>
<evidence type="ECO:0000256" key="5">
    <source>
        <dbReference type="ARBA" id="ARBA00022989"/>
    </source>
</evidence>
<sequence length="191" mass="19367">AQRQRALGVVGAVSGLGGAAGVLFSGMLTQSLGWRSIFALTALLALVAVAVTPSLVPRDVPVEGRRLDVAGGLLVTLGVSGLVYALSSGPRAGWGAPVPVAALTGGVVVLAVFVAWQRRNADPLVRLGILRSGSVGPANTLMLLLGAVWIGLFFYLPLLQQQVLGYGPLATGLSQLPLAGATAAASWLAPR</sequence>
<feature type="transmembrane region" description="Helical" evidence="7">
    <location>
        <begin position="137"/>
        <end position="156"/>
    </location>
</feature>
<dbReference type="InterPro" id="IPR036259">
    <property type="entry name" value="MFS_trans_sf"/>
</dbReference>
<feature type="non-terminal residue" evidence="9">
    <location>
        <position position="191"/>
    </location>
</feature>
<organism evidence="9 10">
    <name type="scientific">Micromonospora azadirachtae</name>
    <dbReference type="NCBI Taxonomy" id="1970735"/>
    <lineage>
        <taxon>Bacteria</taxon>
        <taxon>Bacillati</taxon>
        <taxon>Actinomycetota</taxon>
        <taxon>Actinomycetes</taxon>
        <taxon>Micromonosporales</taxon>
        <taxon>Micromonosporaceae</taxon>
        <taxon>Micromonospora</taxon>
    </lineage>
</organism>
<dbReference type="PANTHER" id="PTHR42718:SF46">
    <property type="entry name" value="BLR6921 PROTEIN"/>
    <property type="match status" value="1"/>
</dbReference>
<evidence type="ECO:0000313" key="10">
    <source>
        <dbReference type="Proteomes" id="UP001597053"/>
    </source>
</evidence>
<name>A0ABW3AC18_9ACTN</name>
<dbReference type="PROSITE" id="PS50850">
    <property type="entry name" value="MFS"/>
    <property type="match status" value="1"/>
</dbReference>
<evidence type="ECO:0000256" key="7">
    <source>
        <dbReference type="SAM" id="Phobius"/>
    </source>
</evidence>
<feature type="transmembrane region" description="Helical" evidence="7">
    <location>
        <begin position="98"/>
        <end position="116"/>
    </location>
</feature>
<dbReference type="InterPro" id="IPR011701">
    <property type="entry name" value="MFS"/>
</dbReference>
<reference evidence="10" key="1">
    <citation type="journal article" date="2019" name="Int. J. Syst. Evol. Microbiol.">
        <title>The Global Catalogue of Microorganisms (GCM) 10K type strain sequencing project: providing services to taxonomists for standard genome sequencing and annotation.</title>
        <authorList>
            <consortium name="The Broad Institute Genomics Platform"/>
            <consortium name="The Broad Institute Genome Sequencing Center for Infectious Disease"/>
            <person name="Wu L."/>
            <person name="Ma J."/>
        </authorList>
    </citation>
    <scope>NUCLEOTIDE SEQUENCE [LARGE SCALE GENOMIC DNA]</scope>
    <source>
        <strain evidence="10">JCM 32148</strain>
    </source>
</reference>
<dbReference type="InterPro" id="IPR020846">
    <property type="entry name" value="MFS_dom"/>
</dbReference>
<comment type="subcellular location">
    <subcellularLocation>
        <location evidence="1">Cell membrane</location>
        <topology evidence="1">Multi-pass membrane protein</topology>
    </subcellularLocation>
</comment>
<evidence type="ECO:0000256" key="2">
    <source>
        <dbReference type="ARBA" id="ARBA00022448"/>
    </source>
</evidence>
<gene>
    <name evidence="9" type="ORF">ACFQZ8_31335</name>
</gene>
<evidence type="ECO:0000313" key="9">
    <source>
        <dbReference type="EMBL" id="MFD0788430.1"/>
    </source>
</evidence>
<dbReference type="Proteomes" id="UP001597053">
    <property type="component" value="Unassembled WGS sequence"/>
</dbReference>
<evidence type="ECO:0000259" key="8">
    <source>
        <dbReference type="PROSITE" id="PS50850"/>
    </source>
</evidence>
<keyword evidence="6 7" id="KW-0472">Membrane</keyword>
<protein>
    <submittedName>
        <fullName evidence="9">MFS transporter</fullName>
    </submittedName>
</protein>
<keyword evidence="4 7" id="KW-0812">Transmembrane</keyword>
<keyword evidence="5 7" id="KW-1133">Transmembrane helix</keyword>
<dbReference type="SUPFAM" id="SSF103473">
    <property type="entry name" value="MFS general substrate transporter"/>
    <property type="match status" value="1"/>
</dbReference>
<feature type="transmembrane region" description="Helical" evidence="7">
    <location>
        <begin position="7"/>
        <end position="28"/>
    </location>
</feature>
<feature type="non-terminal residue" evidence="9">
    <location>
        <position position="1"/>
    </location>
</feature>
<evidence type="ECO:0000256" key="6">
    <source>
        <dbReference type="ARBA" id="ARBA00023136"/>
    </source>
</evidence>
<feature type="transmembrane region" description="Helical" evidence="7">
    <location>
        <begin position="168"/>
        <end position="189"/>
    </location>
</feature>
<feature type="domain" description="Major facilitator superfamily (MFS) profile" evidence="8">
    <location>
        <begin position="1"/>
        <end position="191"/>
    </location>
</feature>